<protein>
    <submittedName>
        <fullName evidence="3">Uncharacterized protein</fullName>
    </submittedName>
</protein>
<dbReference type="Proteomes" id="UP001362999">
    <property type="component" value="Unassembled WGS sequence"/>
</dbReference>
<feature type="transmembrane region" description="Helical" evidence="2">
    <location>
        <begin position="46"/>
        <end position="70"/>
    </location>
</feature>
<feature type="transmembrane region" description="Helical" evidence="2">
    <location>
        <begin position="172"/>
        <end position="193"/>
    </location>
</feature>
<organism evidence="3 4">
    <name type="scientific">Favolaschia claudopus</name>
    <dbReference type="NCBI Taxonomy" id="2862362"/>
    <lineage>
        <taxon>Eukaryota</taxon>
        <taxon>Fungi</taxon>
        <taxon>Dikarya</taxon>
        <taxon>Basidiomycota</taxon>
        <taxon>Agaricomycotina</taxon>
        <taxon>Agaricomycetes</taxon>
        <taxon>Agaricomycetidae</taxon>
        <taxon>Agaricales</taxon>
        <taxon>Marasmiineae</taxon>
        <taxon>Mycenaceae</taxon>
        <taxon>Favolaschia</taxon>
    </lineage>
</organism>
<feature type="compositionally biased region" description="Basic and acidic residues" evidence="1">
    <location>
        <begin position="331"/>
        <end position="340"/>
    </location>
</feature>
<feature type="transmembrane region" description="Helical" evidence="2">
    <location>
        <begin position="115"/>
        <end position="136"/>
    </location>
</feature>
<feature type="transmembrane region" description="Helical" evidence="2">
    <location>
        <begin position="238"/>
        <end position="260"/>
    </location>
</feature>
<evidence type="ECO:0000313" key="3">
    <source>
        <dbReference type="EMBL" id="KAK7018156.1"/>
    </source>
</evidence>
<feature type="region of interest" description="Disordered" evidence="1">
    <location>
        <begin position="267"/>
        <end position="300"/>
    </location>
</feature>
<gene>
    <name evidence="3" type="ORF">R3P38DRAFT_2539156</name>
</gene>
<accession>A0AAW0AZH9</accession>
<feature type="transmembrane region" description="Helical" evidence="2">
    <location>
        <begin position="6"/>
        <end position="25"/>
    </location>
</feature>
<comment type="caution">
    <text evidence="3">The sequence shown here is derived from an EMBL/GenBank/DDBJ whole genome shotgun (WGS) entry which is preliminary data.</text>
</comment>
<evidence type="ECO:0000256" key="1">
    <source>
        <dbReference type="SAM" id="MobiDB-lite"/>
    </source>
</evidence>
<feature type="transmembrane region" description="Helical" evidence="2">
    <location>
        <begin position="214"/>
        <end position="232"/>
    </location>
</feature>
<dbReference type="EMBL" id="JAWWNJ010000046">
    <property type="protein sequence ID" value="KAK7018156.1"/>
    <property type="molecule type" value="Genomic_DNA"/>
</dbReference>
<feature type="transmembrane region" description="Helical" evidence="2">
    <location>
        <begin position="82"/>
        <end position="103"/>
    </location>
</feature>
<name>A0AAW0AZH9_9AGAR</name>
<keyword evidence="2" id="KW-1133">Transmembrane helix</keyword>
<keyword evidence="2" id="KW-0812">Transmembrane</keyword>
<feature type="region of interest" description="Disordered" evidence="1">
    <location>
        <begin position="321"/>
        <end position="340"/>
    </location>
</feature>
<feature type="compositionally biased region" description="Basic and acidic residues" evidence="1">
    <location>
        <begin position="267"/>
        <end position="277"/>
    </location>
</feature>
<reference evidence="3 4" key="1">
    <citation type="journal article" date="2024" name="J Genomics">
        <title>Draft genome sequencing and assembly of Favolaschia claudopus CIRM-BRFM 2984 isolated from oak limbs.</title>
        <authorList>
            <person name="Navarro D."/>
            <person name="Drula E."/>
            <person name="Chaduli D."/>
            <person name="Cazenave R."/>
            <person name="Ahrendt S."/>
            <person name="Wang J."/>
            <person name="Lipzen A."/>
            <person name="Daum C."/>
            <person name="Barry K."/>
            <person name="Grigoriev I.V."/>
            <person name="Favel A."/>
            <person name="Rosso M.N."/>
            <person name="Martin F."/>
        </authorList>
    </citation>
    <scope>NUCLEOTIDE SEQUENCE [LARGE SCALE GENOMIC DNA]</scope>
    <source>
        <strain evidence="3 4">CIRM-BRFM 2984</strain>
    </source>
</reference>
<dbReference type="AlphaFoldDB" id="A0AAW0AZH9"/>
<sequence>MPATNLQIAAYLRVAAYAIALFDFMQTIPVEYRLYAKQKGIFNMTIACNLFILVRILGVTALLIGAFGFFHHGFTTAQCNQFFWLFPIFKLFLYIVSQVILSLRTYAVSRKSSVVLYILLGLFLISGAAEFAATFWKRVREYLLSIILQFNLLIPFVSCTSGNLPGVKVASLFYAGTLLFDIGALSLTAVYLWKFSNSSRAPLSRLAKMMIEDGIMYFVALTSMNIVNLIFFQDQDPVLQSAASSLGFAVTMIYSGRFILTLSERSRDGLSGDDSHSSRTPTSGGRRHANRTLGLDTRSEGPDNVVITVMKNVVTVSDMEMGQVDSASSPKEVKWAERDL</sequence>
<keyword evidence="2" id="KW-0472">Membrane</keyword>
<evidence type="ECO:0000313" key="4">
    <source>
        <dbReference type="Proteomes" id="UP001362999"/>
    </source>
</evidence>
<keyword evidence="4" id="KW-1185">Reference proteome</keyword>
<proteinExistence type="predicted"/>
<evidence type="ECO:0000256" key="2">
    <source>
        <dbReference type="SAM" id="Phobius"/>
    </source>
</evidence>